<evidence type="ECO:0000313" key="2">
    <source>
        <dbReference type="EMBL" id="GAA0185264.1"/>
    </source>
</evidence>
<dbReference type="Pfam" id="PF00023">
    <property type="entry name" value="Ank"/>
    <property type="match status" value="1"/>
</dbReference>
<dbReference type="Proteomes" id="UP001454036">
    <property type="component" value="Unassembled WGS sequence"/>
</dbReference>
<dbReference type="InterPro" id="IPR036770">
    <property type="entry name" value="Ankyrin_rpt-contain_sf"/>
</dbReference>
<comment type="caution">
    <text evidence="2">The sequence shown here is derived from an EMBL/GenBank/DDBJ whole genome shotgun (WGS) entry which is preliminary data.</text>
</comment>
<reference evidence="2 3" key="1">
    <citation type="submission" date="2024-01" db="EMBL/GenBank/DDBJ databases">
        <title>The complete chloroplast genome sequence of Lithospermum erythrorhizon: insights into the phylogenetic relationship among Boraginaceae species and the maternal lineages of purple gromwells.</title>
        <authorList>
            <person name="Okada T."/>
            <person name="Watanabe K."/>
        </authorList>
    </citation>
    <scope>NUCLEOTIDE SEQUENCE [LARGE SCALE GENOMIC DNA]</scope>
</reference>
<gene>
    <name evidence="2" type="ORF">LIER_32552</name>
</gene>
<feature type="repeat" description="ANK" evidence="1">
    <location>
        <begin position="7"/>
        <end position="29"/>
    </location>
</feature>
<name>A0AAV3RWD7_LITER</name>
<evidence type="ECO:0000256" key="1">
    <source>
        <dbReference type="PROSITE-ProRule" id="PRU00023"/>
    </source>
</evidence>
<dbReference type="PROSITE" id="PS50297">
    <property type="entry name" value="ANK_REP_REGION"/>
    <property type="match status" value="1"/>
</dbReference>
<accession>A0AAV3RWD7</accession>
<keyword evidence="1" id="KW-0040">ANK repeat</keyword>
<sequence>MCAFDEDGKIPIHVAAMKGRVEVLKELVDVRRDAAHTRVEIMGHGETTVLHLCVQYSYSHLNDEELHSQC</sequence>
<keyword evidence="3" id="KW-1185">Reference proteome</keyword>
<dbReference type="InterPro" id="IPR002110">
    <property type="entry name" value="Ankyrin_rpt"/>
</dbReference>
<evidence type="ECO:0000313" key="3">
    <source>
        <dbReference type="Proteomes" id="UP001454036"/>
    </source>
</evidence>
<dbReference type="SUPFAM" id="SSF48403">
    <property type="entry name" value="Ankyrin repeat"/>
    <property type="match status" value="1"/>
</dbReference>
<dbReference type="AlphaFoldDB" id="A0AAV3RWD7"/>
<dbReference type="EMBL" id="BAABME010012565">
    <property type="protein sequence ID" value="GAA0185264.1"/>
    <property type="molecule type" value="Genomic_DNA"/>
</dbReference>
<dbReference type="PROSITE" id="PS50088">
    <property type="entry name" value="ANK_REPEAT"/>
    <property type="match status" value="1"/>
</dbReference>
<proteinExistence type="predicted"/>
<protein>
    <submittedName>
        <fullName evidence="2">Uncharacterized protein</fullName>
    </submittedName>
</protein>
<dbReference type="Gene3D" id="1.25.40.20">
    <property type="entry name" value="Ankyrin repeat-containing domain"/>
    <property type="match status" value="1"/>
</dbReference>
<organism evidence="2 3">
    <name type="scientific">Lithospermum erythrorhizon</name>
    <name type="common">Purple gromwell</name>
    <name type="synonym">Lithospermum officinale var. erythrorhizon</name>
    <dbReference type="NCBI Taxonomy" id="34254"/>
    <lineage>
        <taxon>Eukaryota</taxon>
        <taxon>Viridiplantae</taxon>
        <taxon>Streptophyta</taxon>
        <taxon>Embryophyta</taxon>
        <taxon>Tracheophyta</taxon>
        <taxon>Spermatophyta</taxon>
        <taxon>Magnoliopsida</taxon>
        <taxon>eudicotyledons</taxon>
        <taxon>Gunneridae</taxon>
        <taxon>Pentapetalae</taxon>
        <taxon>asterids</taxon>
        <taxon>lamiids</taxon>
        <taxon>Boraginales</taxon>
        <taxon>Boraginaceae</taxon>
        <taxon>Boraginoideae</taxon>
        <taxon>Lithospermeae</taxon>
        <taxon>Lithospermum</taxon>
    </lineage>
</organism>